<evidence type="ECO:0000259" key="2">
    <source>
        <dbReference type="Pfam" id="PF02829"/>
    </source>
</evidence>
<dbReference type="InterPro" id="IPR035922">
    <property type="entry name" value="3H_dom_sf"/>
</dbReference>
<keyword evidence="1" id="KW-0533">Nickel</keyword>
<dbReference type="Gene3D" id="3.30.1340.20">
    <property type="entry name" value="3H domain"/>
    <property type="match status" value="1"/>
</dbReference>
<dbReference type="InterPro" id="IPR036390">
    <property type="entry name" value="WH_DNA-bd_sf"/>
</dbReference>
<keyword evidence="1" id="KW-0479">Metal-binding</keyword>
<name>A0A1I5UQQ4_9FIRM</name>
<dbReference type="OrthoDB" id="9792661at2"/>
<dbReference type="EMBL" id="FOXR01000008">
    <property type="protein sequence ID" value="SFP97603.1"/>
    <property type="molecule type" value="Genomic_DNA"/>
</dbReference>
<dbReference type="InterPro" id="IPR036388">
    <property type="entry name" value="WH-like_DNA-bd_sf"/>
</dbReference>
<dbReference type="Proteomes" id="UP000198577">
    <property type="component" value="Unassembled WGS sequence"/>
</dbReference>
<proteinExistence type="predicted"/>
<dbReference type="Pfam" id="PF08279">
    <property type="entry name" value="HTH_11"/>
    <property type="match status" value="1"/>
</dbReference>
<dbReference type="SUPFAM" id="SSF75500">
    <property type="entry name" value="Putative transcriptional regulator TM1602, C-terminal domain"/>
    <property type="match status" value="1"/>
</dbReference>
<dbReference type="RefSeq" id="WP_025748532.1">
    <property type="nucleotide sequence ID" value="NZ_FOXR01000008.1"/>
</dbReference>
<feature type="binding site" evidence="1">
    <location>
        <position position="144"/>
    </location>
    <ligand>
        <name>Ni(2+)</name>
        <dbReference type="ChEBI" id="CHEBI:49786"/>
    </ligand>
</feature>
<evidence type="ECO:0000259" key="3">
    <source>
        <dbReference type="Pfam" id="PF08279"/>
    </source>
</evidence>
<feature type="binding site" evidence="1">
    <location>
        <position position="146"/>
    </location>
    <ligand>
        <name>Ni(2+)</name>
        <dbReference type="ChEBI" id="CHEBI:49786"/>
    </ligand>
</feature>
<dbReference type="InterPro" id="IPR004173">
    <property type="entry name" value="3H_domain"/>
</dbReference>
<dbReference type="Pfam" id="PF02829">
    <property type="entry name" value="3H"/>
    <property type="match status" value="1"/>
</dbReference>
<dbReference type="AlphaFoldDB" id="A0A1I5UQQ4"/>
<dbReference type="STRING" id="937334.SAMN05444406_10828"/>
<feature type="binding site" evidence="1">
    <location>
        <position position="85"/>
    </location>
    <ligand>
        <name>Ni(2+)</name>
        <dbReference type="ChEBI" id="CHEBI:49786"/>
    </ligand>
</feature>
<dbReference type="GO" id="GO:0046872">
    <property type="term" value="F:metal ion binding"/>
    <property type="evidence" value="ECO:0007669"/>
    <property type="project" value="UniProtKB-KW"/>
</dbReference>
<dbReference type="PIRSF" id="PIRSF037847">
    <property type="entry name" value="NiaR"/>
    <property type="match status" value="1"/>
</dbReference>
<protein>
    <recommendedName>
        <fullName evidence="6">Transcription repressor NadR</fullName>
    </recommendedName>
</protein>
<evidence type="ECO:0000256" key="1">
    <source>
        <dbReference type="PIRSR" id="PIRSR037847-1"/>
    </source>
</evidence>
<sequence>MSADERRQEILRIIKESSQPVTGAYLAGLLGVSRQVIVQDIAILRAAGEEIIATPQGYIIPKNLYPRRYRRVIACKHSAEGIEDELMTIVDLGGTVLDVSVEHRVYGEFKARLMIKSPSDVRVFMETMKREKAEPLCSLTEGVHLHTIEADDPAVLDRIEAALREKGYLLSRE</sequence>
<feature type="domain" description="3H" evidence="2">
    <location>
        <begin position="73"/>
        <end position="169"/>
    </location>
</feature>
<evidence type="ECO:0000313" key="4">
    <source>
        <dbReference type="EMBL" id="SFP97603.1"/>
    </source>
</evidence>
<dbReference type="SUPFAM" id="SSF46785">
    <property type="entry name" value="Winged helix' DNA-binding domain"/>
    <property type="match status" value="1"/>
</dbReference>
<feature type="binding site" evidence="1">
    <location>
        <position position="77"/>
    </location>
    <ligand>
        <name>Ni(2+)</name>
        <dbReference type="ChEBI" id="CHEBI:49786"/>
    </ligand>
</feature>
<dbReference type="PANTHER" id="PTHR40068:SF1">
    <property type="entry name" value="TRANSCRIPTION REPRESSOR NIAR-RELATED"/>
    <property type="match status" value="1"/>
</dbReference>
<evidence type="ECO:0000313" key="5">
    <source>
        <dbReference type="Proteomes" id="UP000198577"/>
    </source>
</evidence>
<organism evidence="4 5">
    <name type="scientific">Caldicoprobacter faecalis</name>
    <dbReference type="NCBI Taxonomy" id="937334"/>
    <lineage>
        <taxon>Bacteria</taxon>
        <taxon>Bacillati</taxon>
        <taxon>Bacillota</taxon>
        <taxon>Clostridia</taxon>
        <taxon>Caldicoprobacterales</taxon>
        <taxon>Caldicoprobacteraceae</taxon>
        <taxon>Caldicoprobacter</taxon>
    </lineage>
</organism>
<dbReference type="Gene3D" id="1.10.10.10">
    <property type="entry name" value="Winged helix-like DNA-binding domain superfamily/Winged helix DNA-binding domain"/>
    <property type="match status" value="1"/>
</dbReference>
<gene>
    <name evidence="4" type="ORF">SAMN05444406_10828</name>
</gene>
<dbReference type="PANTHER" id="PTHR40068">
    <property type="entry name" value="TRANSCRIPTION REPRESSOR NIAR-RELATED"/>
    <property type="match status" value="1"/>
</dbReference>
<reference evidence="4 5" key="1">
    <citation type="submission" date="2016-10" db="EMBL/GenBank/DDBJ databases">
        <authorList>
            <person name="de Groot N.N."/>
        </authorList>
    </citation>
    <scope>NUCLEOTIDE SEQUENCE [LARGE SCALE GENOMIC DNA]</scope>
    <source>
        <strain evidence="4 5">DSM 20678</strain>
    </source>
</reference>
<dbReference type="InterPro" id="IPR026043">
    <property type="entry name" value="NadR"/>
</dbReference>
<dbReference type="InterPro" id="IPR013196">
    <property type="entry name" value="HTH_11"/>
</dbReference>
<keyword evidence="5" id="KW-1185">Reference proteome</keyword>
<evidence type="ECO:0008006" key="6">
    <source>
        <dbReference type="Google" id="ProtNLM"/>
    </source>
</evidence>
<feature type="domain" description="Helix-turn-helix type 11" evidence="3">
    <location>
        <begin position="6"/>
        <end position="59"/>
    </location>
</feature>
<accession>A0A1I5UQQ4</accession>